<accession>A0ACC4DBM5</accession>
<reference evidence="1" key="1">
    <citation type="submission" date="2024-12" db="EMBL/GenBank/DDBJ databases">
        <title>Comparative genomics and development of molecular markers within Purpureocillium lilacinum and among Purpureocillium species.</title>
        <authorList>
            <person name="Yeh Z.-Y."/>
            <person name="Ni N.-T."/>
            <person name="Lo P.-H."/>
            <person name="Mushyakhwo K."/>
            <person name="Lin C.-F."/>
            <person name="Nai Y.-S."/>
        </authorList>
    </citation>
    <scope>NUCLEOTIDE SEQUENCE</scope>
    <source>
        <strain evidence="1">NCHU-NPUST-175</strain>
    </source>
</reference>
<name>A0ACC4DBM5_PURLI</name>
<comment type="caution">
    <text evidence="1">The sequence shown here is derived from an EMBL/GenBank/DDBJ whole genome shotgun (WGS) entry which is preliminary data.</text>
</comment>
<gene>
    <name evidence="1" type="ORF">ACCO45_011518</name>
</gene>
<dbReference type="Proteomes" id="UP001638806">
    <property type="component" value="Unassembled WGS sequence"/>
</dbReference>
<evidence type="ECO:0000313" key="2">
    <source>
        <dbReference type="Proteomes" id="UP001638806"/>
    </source>
</evidence>
<protein>
    <submittedName>
        <fullName evidence="1">Uncharacterized protein</fullName>
    </submittedName>
</protein>
<proteinExistence type="predicted"/>
<keyword evidence="2" id="KW-1185">Reference proteome</keyword>
<organism evidence="1 2">
    <name type="scientific">Purpureocillium lilacinum</name>
    <name type="common">Paecilomyces lilacinus</name>
    <dbReference type="NCBI Taxonomy" id="33203"/>
    <lineage>
        <taxon>Eukaryota</taxon>
        <taxon>Fungi</taxon>
        <taxon>Dikarya</taxon>
        <taxon>Ascomycota</taxon>
        <taxon>Pezizomycotina</taxon>
        <taxon>Sordariomycetes</taxon>
        <taxon>Hypocreomycetidae</taxon>
        <taxon>Hypocreales</taxon>
        <taxon>Ophiocordycipitaceae</taxon>
        <taxon>Purpureocillium</taxon>
    </lineage>
</organism>
<dbReference type="EMBL" id="JBGNUJ010000011">
    <property type="protein sequence ID" value="KAL3953562.1"/>
    <property type="molecule type" value="Genomic_DNA"/>
</dbReference>
<sequence length="447" mass="48149">MADSDLQLLHAAWLAMRQDVPRVRSRRSLSPNGAAGRSPNAGRARPGGAGWLDDKSLTHHVATEHEYPHGFRARLSGTGVSRDLPVVCRTRDGFRLVRVALPRQQVSVLARIGTPDLARPIGKGPTATIRAFRLAINVKDLARDDSCLAVWGLGWFIRAPPEPSVSSESRSLCSWPHVDIAVTAARRRGWVSVPNSSRHTLRTTCLHSPHPGHPSNPCPHPSRRFRRGRRRRRQHPDVPGPPRISPGLYITRETTWARLPASCECVNQARPYGTAGRARASRSARLSCSRPAPKRLPASSCQVMSLWGMNGAPLPARLTRHPGPGLRTAGPGASCHRQGNPHLCSATTTTSPTLRQELPGRGLPAMGGNLPANVSLAWTGDSARSATAPARLSQHRGRGAGPHHSIVFLVDAGAGVVFHGSLVPYPDAKPVRTGRHAVGFFRQGLGA</sequence>
<evidence type="ECO:0000313" key="1">
    <source>
        <dbReference type="EMBL" id="KAL3953562.1"/>
    </source>
</evidence>